<dbReference type="RefSeq" id="WP_025548982.1">
    <property type="nucleotide sequence ID" value="NZ_BATN01000031.1"/>
</dbReference>
<protein>
    <submittedName>
        <fullName evidence="1">Uncharacterized protein</fullName>
    </submittedName>
</protein>
<dbReference type="KEGG" id="sbar:H5V43_21880"/>
<accession>A0A7M2GP54</accession>
<reference evidence="2" key="1">
    <citation type="submission" date="2020-08" db="EMBL/GenBank/DDBJ databases">
        <title>Complete genome sequence of Sphingobium barthaii strain KK22, a high-molecular-weight polycyclic aromatic hydrocarbon-degrading soil bacterium.</title>
        <authorList>
            <person name="Mori J.F."/>
            <person name="Kanaly R.A."/>
        </authorList>
    </citation>
    <scope>NUCLEOTIDE SEQUENCE [LARGE SCALE GENOMIC DNA]</scope>
    <source>
        <strain evidence="2">KK22</strain>
        <plasmid evidence="2">p1</plasmid>
    </source>
</reference>
<dbReference type="Proteomes" id="UP000593663">
    <property type="component" value="Plasmid p1"/>
</dbReference>
<evidence type="ECO:0000313" key="1">
    <source>
        <dbReference type="EMBL" id="QOT74524.1"/>
    </source>
</evidence>
<evidence type="ECO:0000313" key="2">
    <source>
        <dbReference type="Proteomes" id="UP000593663"/>
    </source>
</evidence>
<gene>
    <name evidence="1" type="ORF">H5V43_21880</name>
</gene>
<dbReference type="EMBL" id="CP060037">
    <property type="protein sequence ID" value="QOT74524.1"/>
    <property type="molecule type" value="Genomic_DNA"/>
</dbReference>
<keyword evidence="1" id="KW-0614">Plasmid</keyword>
<dbReference type="AlphaFoldDB" id="A0A7M2GP54"/>
<organism evidence="1 2">
    <name type="scientific">Sphingobium fuliginis (strain ATCC 27551)</name>
    <dbReference type="NCBI Taxonomy" id="336203"/>
    <lineage>
        <taxon>Bacteria</taxon>
        <taxon>Pseudomonadati</taxon>
        <taxon>Pseudomonadota</taxon>
        <taxon>Alphaproteobacteria</taxon>
        <taxon>Sphingomonadales</taxon>
        <taxon>Sphingomonadaceae</taxon>
        <taxon>Sphingobium</taxon>
    </lineage>
</organism>
<geneLocation type="plasmid" evidence="1 2">
    <name>p1</name>
</geneLocation>
<sequence length="81" mass="9290">MPFPISPLLVTAYRELAALERFAFRRAQLLEGLDWSAMTIEFRCQASCNDEELAKNLFSLSAYVDHLECRMRCAPVRSICC</sequence>
<name>A0A7M2GP54_SPHSA</name>
<proteinExistence type="predicted"/>